<reference evidence="2 3" key="1">
    <citation type="submission" date="2021-06" db="EMBL/GenBank/DDBJ databases">
        <authorList>
            <person name="Palmer J.M."/>
        </authorList>
    </citation>
    <scope>NUCLEOTIDE SEQUENCE [LARGE SCALE GENOMIC DNA]</scope>
    <source>
        <strain evidence="2 3">XR_2019</strain>
        <tissue evidence="2">Muscle</tissue>
    </source>
</reference>
<keyword evidence="3" id="KW-1185">Reference proteome</keyword>
<proteinExistence type="predicted"/>
<accession>A0ABV0WXC4</accession>
<sequence length="117" mass="12655">MWIVGTRPFSSDLQMYTSRLALTHNHSTQTLISTHMPTLSVWFSCLPAANLFSPLGAASWKTLEIVTGAARYSINRGALRGWIASTSLPECFALSGSDHGPEPSNPESSTSSVELFP</sequence>
<gene>
    <name evidence="2" type="ORF">XENORESO_017897</name>
</gene>
<feature type="region of interest" description="Disordered" evidence="1">
    <location>
        <begin position="94"/>
        <end position="117"/>
    </location>
</feature>
<evidence type="ECO:0000256" key="1">
    <source>
        <dbReference type="SAM" id="MobiDB-lite"/>
    </source>
</evidence>
<feature type="compositionally biased region" description="Low complexity" evidence="1">
    <location>
        <begin position="105"/>
        <end position="117"/>
    </location>
</feature>
<organism evidence="2 3">
    <name type="scientific">Xenotaenia resolanae</name>
    <dbReference type="NCBI Taxonomy" id="208358"/>
    <lineage>
        <taxon>Eukaryota</taxon>
        <taxon>Metazoa</taxon>
        <taxon>Chordata</taxon>
        <taxon>Craniata</taxon>
        <taxon>Vertebrata</taxon>
        <taxon>Euteleostomi</taxon>
        <taxon>Actinopterygii</taxon>
        <taxon>Neopterygii</taxon>
        <taxon>Teleostei</taxon>
        <taxon>Neoteleostei</taxon>
        <taxon>Acanthomorphata</taxon>
        <taxon>Ovalentaria</taxon>
        <taxon>Atherinomorphae</taxon>
        <taxon>Cyprinodontiformes</taxon>
        <taxon>Goodeidae</taxon>
        <taxon>Xenotaenia</taxon>
    </lineage>
</organism>
<dbReference type="EMBL" id="JAHRIM010076259">
    <property type="protein sequence ID" value="MEQ2274293.1"/>
    <property type="molecule type" value="Genomic_DNA"/>
</dbReference>
<name>A0ABV0WXC4_9TELE</name>
<evidence type="ECO:0000313" key="3">
    <source>
        <dbReference type="Proteomes" id="UP001444071"/>
    </source>
</evidence>
<protein>
    <submittedName>
        <fullName evidence="2">Uncharacterized protein</fullName>
    </submittedName>
</protein>
<comment type="caution">
    <text evidence="2">The sequence shown here is derived from an EMBL/GenBank/DDBJ whole genome shotgun (WGS) entry which is preliminary data.</text>
</comment>
<evidence type="ECO:0000313" key="2">
    <source>
        <dbReference type="EMBL" id="MEQ2274293.1"/>
    </source>
</evidence>
<dbReference type="Proteomes" id="UP001444071">
    <property type="component" value="Unassembled WGS sequence"/>
</dbReference>